<accession>A0A1T4YUJ5</accession>
<dbReference type="AlphaFoldDB" id="A0A1T4YUJ5"/>
<name>A0A1T4YUJ5_9BACT</name>
<dbReference type="STRING" id="48467.SAMN02745166_04296"/>
<sequence length="59" mass="6707">MALMDESSAAILKRDAVGRVVMPRAKREVLLDEFEPEAFAMLTDGIDMHGARPRGWYER</sequence>
<evidence type="ECO:0000313" key="2">
    <source>
        <dbReference type="Proteomes" id="UP000190774"/>
    </source>
</evidence>
<proteinExistence type="predicted"/>
<dbReference type="RefSeq" id="WP_176159586.1">
    <property type="nucleotide sequence ID" value="NZ_FUYE01000018.1"/>
</dbReference>
<dbReference type="Proteomes" id="UP000190774">
    <property type="component" value="Unassembled WGS sequence"/>
</dbReference>
<gene>
    <name evidence="1" type="ORF">SAMN02745166_04296</name>
</gene>
<reference evidence="2" key="1">
    <citation type="submission" date="2017-02" db="EMBL/GenBank/DDBJ databases">
        <authorList>
            <person name="Varghese N."/>
            <person name="Submissions S."/>
        </authorList>
    </citation>
    <scope>NUCLEOTIDE SEQUENCE [LARGE SCALE GENOMIC DNA]</scope>
    <source>
        <strain evidence="2">ATCC 700200</strain>
    </source>
</reference>
<dbReference type="EMBL" id="FUYE01000018">
    <property type="protein sequence ID" value="SKB05527.1"/>
    <property type="molecule type" value="Genomic_DNA"/>
</dbReference>
<keyword evidence="2" id="KW-1185">Reference proteome</keyword>
<protein>
    <submittedName>
        <fullName evidence="1">Uncharacterized protein</fullName>
    </submittedName>
</protein>
<evidence type="ECO:0000313" key="1">
    <source>
        <dbReference type="EMBL" id="SKB05527.1"/>
    </source>
</evidence>
<organism evidence="1 2">
    <name type="scientific">Prosthecobacter debontii</name>
    <dbReference type="NCBI Taxonomy" id="48467"/>
    <lineage>
        <taxon>Bacteria</taxon>
        <taxon>Pseudomonadati</taxon>
        <taxon>Verrucomicrobiota</taxon>
        <taxon>Verrucomicrobiia</taxon>
        <taxon>Verrucomicrobiales</taxon>
        <taxon>Verrucomicrobiaceae</taxon>
        <taxon>Prosthecobacter</taxon>
    </lineage>
</organism>